<accession>A0ABR0K075</accession>
<comment type="caution">
    <text evidence="2">The sequence shown here is derived from an EMBL/GenBank/DDBJ whole genome shotgun (WGS) entry which is preliminary data.</text>
</comment>
<sequence>MSGLHSEFAKVDTVDSMAETNLCPNLQSSAFLQYHKALYVGNDIDMATTTMTKTQTRSYPATKTSTRTRARVQRRKSQVKVKDKAVNDRDNTRTLSLIRTPCSFTKQQKFDRRQKSSGVTIPTAHAIRGSTASLASEPSTSDPSGSGSSSKHTSTETSDRSQSSKGSGRKSSSSSPEVELVDDVKDRERRTRFFLRKEGTIKDKNGKRPRRLSLEKLPVGLSGYQAVRGSLTSNQGRKSPAHEVLPESTDDLIELPQDGFSFASIPLIEAPLPSLRRRSEDRPSPQTLRQARLKQLSQTIHEIDDEIGAPPLPRDHNCPPMLRSHYDAPRTPYNSREPYARSAATGAPDGDSQPPSPGRAHRAKRRANVQIRLASLAIDRIMNLADRGYVVDILPSVAVLNLPPDTRTRHIIKRYLSRDRGTTVTGFGSWQTYHSSGSGSTFEQWCYISRLNMTDIGLDGRRRSNNDAGSNGTTDEQHNVVLVPLTAGMAEELRDGLYGKTKQGKLMLDSEIA</sequence>
<feature type="compositionally biased region" description="Low complexity" evidence="1">
    <location>
        <begin position="160"/>
        <end position="175"/>
    </location>
</feature>
<keyword evidence="3" id="KW-1185">Reference proteome</keyword>
<reference evidence="2 3" key="1">
    <citation type="submission" date="2023-08" db="EMBL/GenBank/DDBJ databases">
        <title>Black Yeasts Isolated from many extreme environments.</title>
        <authorList>
            <person name="Coleine C."/>
            <person name="Stajich J.E."/>
            <person name="Selbmann L."/>
        </authorList>
    </citation>
    <scope>NUCLEOTIDE SEQUENCE [LARGE SCALE GENOMIC DNA]</scope>
    <source>
        <strain evidence="2 3">CCFEE 5885</strain>
    </source>
</reference>
<feature type="region of interest" description="Disordered" evidence="1">
    <location>
        <begin position="303"/>
        <end position="366"/>
    </location>
</feature>
<evidence type="ECO:0000313" key="3">
    <source>
        <dbReference type="Proteomes" id="UP001345013"/>
    </source>
</evidence>
<evidence type="ECO:0000256" key="1">
    <source>
        <dbReference type="SAM" id="MobiDB-lite"/>
    </source>
</evidence>
<organism evidence="2 3">
    <name type="scientific">Lithohypha guttulata</name>
    <dbReference type="NCBI Taxonomy" id="1690604"/>
    <lineage>
        <taxon>Eukaryota</taxon>
        <taxon>Fungi</taxon>
        <taxon>Dikarya</taxon>
        <taxon>Ascomycota</taxon>
        <taxon>Pezizomycotina</taxon>
        <taxon>Eurotiomycetes</taxon>
        <taxon>Chaetothyriomycetidae</taxon>
        <taxon>Chaetothyriales</taxon>
        <taxon>Trichomeriaceae</taxon>
        <taxon>Lithohypha</taxon>
    </lineage>
</organism>
<evidence type="ECO:0000313" key="2">
    <source>
        <dbReference type="EMBL" id="KAK5080216.1"/>
    </source>
</evidence>
<gene>
    <name evidence="2" type="ORF">LTR24_008625</name>
</gene>
<proteinExistence type="predicted"/>
<feature type="region of interest" description="Disordered" evidence="1">
    <location>
        <begin position="106"/>
        <end position="184"/>
    </location>
</feature>
<name>A0ABR0K075_9EURO</name>
<protein>
    <submittedName>
        <fullName evidence="2">Uncharacterized protein</fullName>
    </submittedName>
</protein>
<dbReference type="EMBL" id="JAVRRG010000154">
    <property type="protein sequence ID" value="KAK5080216.1"/>
    <property type="molecule type" value="Genomic_DNA"/>
</dbReference>
<feature type="compositionally biased region" description="Low complexity" evidence="1">
    <location>
        <begin position="136"/>
        <end position="152"/>
    </location>
</feature>
<dbReference type="Proteomes" id="UP001345013">
    <property type="component" value="Unassembled WGS sequence"/>
</dbReference>